<comment type="subcellular location">
    <subcellularLocation>
        <location evidence="2">Cytoplasm</location>
        <location evidence="2">Cytoskeleton</location>
        <location evidence="2">Flagellum axoneme</location>
    </subcellularLocation>
    <subcellularLocation>
        <location evidence="1">Nucleus</location>
    </subcellularLocation>
</comment>
<keyword evidence="6" id="KW-0282">Flagellum</keyword>
<evidence type="ECO:0000256" key="5">
    <source>
        <dbReference type="ARBA" id="ARBA00022490"/>
    </source>
</evidence>
<proteinExistence type="inferred from homology"/>
<dbReference type="GO" id="GO:0031514">
    <property type="term" value="C:motile cilium"/>
    <property type="evidence" value="ECO:0007669"/>
    <property type="project" value="TreeGrafter"/>
</dbReference>
<dbReference type="PANTHER" id="PTHR19265">
    <property type="entry name" value="MEIOSIS-SPECIFIC NUCLEAR STRUCTURAL PROTEIN 1"/>
    <property type="match status" value="1"/>
</dbReference>
<evidence type="ECO:0000256" key="2">
    <source>
        <dbReference type="ARBA" id="ARBA00004611"/>
    </source>
</evidence>
<comment type="function">
    <text evidence="13">Microtubule inner protein (MIP) part of the dynein-decorated doublet microtubules (DMTs) in cilia axoneme, which is required for motile cilia beating. May play a role in the control of meiotic division and germ cell differentiation through regulation of pairing and recombination during meiosis. Required for sperm flagella assembly. May play a role in the assembly and function of the outer dynein arm-docking complex (ODA-DC). ODA-DC mediates outer dynein arms (ODA) binding onto the axonemal doublet microtubules.</text>
</comment>
<dbReference type="GO" id="GO:0044782">
    <property type="term" value="P:cilium organization"/>
    <property type="evidence" value="ECO:0007669"/>
    <property type="project" value="TreeGrafter"/>
</dbReference>
<evidence type="ECO:0000256" key="6">
    <source>
        <dbReference type="ARBA" id="ARBA00022846"/>
    </source>
</evidence>
<dbReference type="Proteomes" id="UP000625711">
    <property type="component" value="Unassembled WGS sequence"/>
</dbReference>
<feature type="domain" description="Trichohyalin-plectin-homology" evidence="15">
    <location>
        <begin position="98"/>
        <end position="290"/>
    </location>
</feature>
<keyword evidence="5" id="KW-0963">Cytoplasm</keyword>
<keyword evidence="7 14" id="KW-0175">Coiled coil</keyword>
<dbReference type="OrthoDB" id="197839at2759"/>
<evidence type="ECO:0000256" key="8">
    <source>
        <dbReference type="ARBA" id="ARBA00023069"/>
    </source>
</evidence>
<evidence type="ECO:0000256" key="13">
    <source>
        <dbReference type="ARBA" id="ARBA00046114"/>
    </source>
</evidence>
<gene>
    <name evidence="16" type="ORF">GWI33_005790</name>
</gene>
<evidence type="ECO:0000256" key="14">
    <source>
        <dbReference type="SAM" id="Coils"/>
    </source>
</evidence>
<protein>
    <recommendedName>
        <fullName evidence="4">Meiosis-specific nuclear structural protein 1</fullName>
    </recommendedName>
</protein>
<accession>A0A834ML02</accession>
<evidence type="ECO:0000256" key="1">
    <source>
        <dbReference type="ARBA" id="ARBA00004123"/>
    </source>
</evidence>
<evidence type="ECO:0000313" key="16">
    <source>
        <dbReference type="EMBL" id="KAF7286351.1"/>
    </source>
</evidence>
<keyword evidence="9" id="KW-0206">Cytoskeleton</keyword>
<evidence type="ECO:0000259" key="15">
    <source>
        <dbReference type="Pfam" id="PF13868"/>
    </source>
</evidence>
<feature type="coiled-coil region" evidence="14">
    <location>
        <begin position="240"/>
        <end position="286"/>
    </location>
</feature>
<dbReference type="InterPro" id="IPR026504">
    <property type="entry name" value="MNS1"/>
</dbReference>
<comment type="caution">
    <text evidence="16">The sequence shown here is derived from an EMBL/GenBank/DDBJ whole genome shotgun (WGS) entry which is preliminary data.</text>
</comment>
<keyword evidence="10" id="KW-0539">Nucleus</keyword>
<keyword evidence="12" id="KW-0966">Cell projection</keyword>
<comment type="similarity">
    <text evidence="3">Belongs to the MNS1 family.</text>
</comment>
<evidence type="ECO:0000256" key="12">
    <source>
        <dbReference type="ARBA" id="ARBA00023273"/>
    </source>
</evidence>
<keyword evidence="11" id="KW-0469">Meiosis</keyword>
<evidence type="ECO:0000256" key="11">
    <source>
        <dbReference type="ARBA" id="ARBA00023254"/>
    </source>
</evidence>
<organism evidence="16 17">
    <name type="scientific">Rhynchophorus ferrugineus</name>
    <name type="common">Red palm weevil</name>
    <name type="synonym">Curculio ferrugineus</name>
    <dbReference type="NCBI Taxonomy" id="354439"/>
    <lineage>
        <taxon>Eukaryota</taxon>
        <taxon>Metazoa</taxon>
        <taxon>Ecdysozoa</taxon>
        <taxon>Arthropoda</taxon>
        <taxon>Hexapoda</taxon>
        <taxon>Insecta</taxon>
        <taxon>Pterygota</taxon>
        <taxon>Neoptera</taxon>
        <taxon>Endopterygota</taxon>
        <taxon>Coleoptera</taxon>
        <taxon>Polyphaga</taxon>
        <taxon>Cucujiformia</taxon>
        <taxon>Curculionidae</taxon>
        <taxon>Dryophthorinae</taxon>
        <taxon>Rhynchophorus</taxon>
    </lineage>
</organism>
<dbReference type="Pfam" id="PF13868">
    <property type="entry name" value="TPH"/>
    <property type="match status" value="1"/>
</dbReference>
<dbReference type="GO" id="GO:0051321">
    <property type="term" value="P:meiotic cell cycle"/>
    <property type="evidence" value="ECO:0007669"/>
    <property type="project" value="UniProtKB-KW"/>
</dbReference>
<keyword evidence="17" id="KW-1185">Reference proteome</keyword>
<dbReference type="PANTHER" id="PTHR19265:SF0">
    <property type="entry name" value="MEIOSIS-SPECIFIC NUCLEAR STRUCTURAL PROTEIN 1"/>
    <property type="match status" value="1"/>
</dbReference>
<reference evidence="16" key="1">
    <citation type="submission" date="2020-08" db="EMBL/GenBank/DDBJ databases">
        <title>Genome sequencing and assembly of the red palm weevil Rhynchophorus ferrugineus.</title>
        <authorList>
            <person name="Dias G.B."/>
            <person name="Bergman C.M."/>
            <person name="Manee M."/>
        </authorList>
    </citation>
    <scope>NUCLEOTIDE SEQUENCE</scope>
    <source>
        <strain evidence="16">AA-2017</strain>
        <tissue evidence="16">Whole larva</tissue>
    </source>
</reference>
<evidence type="ECO:0000313" key="17">
    <source>
        <dbReference type="Proteomes" id="UP000625711"/>
    </source>
</evidence>
<evidence type="ECO:0000256" key="7">
    <source>
        <dbReference type="ARBA" id="ARBA00023054"/>
    </source>
</evidence>
<evidence type="ECO:0000256" key="9">
    <source>
        <dbReference type="ARBA" id="ARBA00023212"/>
    </source>
</evidence>
<dbReference type="EMBL" id="JAACXV010000028">
    <property type="protein sequence ID" value="KAF7286351.1"/>
    <property type="molecule type" value="Genomic_DNA"/>
</dbReference>
<evidence type="ECO:0000256" key="4">
    <source>
        <dbReference type="ARBA" id="ARBA00014813"/>
    </source>
</evidence>
<evidence type="ECO:0000256" key="10">
    <source>
        <dbReference type="ARBA" id="ARBA00023242"/>
    </source>
</evidence>
<feature type="coiled-coil region" evidence="14">
    <location>
        <begin position="52"/>
        <end position="178"/>
    </location>
</feature>
<sequence>MALNEDKKELFREEQLKKNNDEKIQLVRAKIEEKNRFGNLMRFMNKQRRELADEQEIQRINERKAKKELESDQEIKLSYEVDNMKREEIRQLKLRQQLRENSHELRDLERKLKAAYVNKELAAQIAQKEAERNNEKIRERRTHEILQRAVIKEEELKRTLAEEDIMKKEQYKQELQEQIILREKSKRYLYEEYLREKKMIDDIIQRIHDEDEREIQERMCKMKRTREEMLAFKVAQDRWKQKKREEIEEENRKIQEFLERKSAGVLERLEEKKKKEEAKAKQQADLAQKIFFK</sequence>
<dbReference type="AlphaFoldDB" id="A0A834ML02"/>
<dbReference type="InterPro" id="IPR043597">
    <property type="entry name" value="TPH_dom"/>
</dbReference>
<keyword evidence="8" id="KW-0969">Cilium</keyword>
<dbReference type="GO" id="GO:0005634">
    <property type="term" value="C:nucleus"/>
    <property type="evidence" value="ECO:0007669"/>
    <property type="project" value="UniProtKB-SubCell"/>
</dbReference>
<evidence type="ECO:0000256" key="3">
    <source>
        <dbReference type="ARBA" id="ARBA00009158"/>
    </source>
</evidence>
<name>A0A834ML02_RHYFE</name>